<dbReference type="AlphaFoldDB" id="A0A699V9H5"/>
<feature type="region of interest" description="Disordered" evidence="1">
    <location>
        <begin position="1"/>
        <end position="45"/>
    </location>
</feature>
<evidence type="ECO:0000259" key="2">
    <source>
        <dbReference type="Pfam" id="PF22936"/>
    </source>
</evidence>
<dbReference type="InterPro" id="IPR054722">
    <property type="entry name" value="PolX-like_BBD"/>
</dbReference>
<evidence type="ECO:0000313" key="3">
    <source>
        <dbReference type="EMBL" id="GFD30441.1"/>
    </source>
</evidence>
<feature type="domain" description="Retrovirus-related Pol polyprotein from transposon TNT 1-94-like beta-barrel" evidence="2">
    <location>
        <begin position="50"/>
        <end position="94"/>
    </location>
</feature>
<comment type="caution">
    <text evidence="3">The sequence shown here is derived from an EMBL/GenBank/DDBJ whole genome shotgun (WGS) entry which is preliminary data.</text>
</comment>
<feature type="non-terminal residue" evidence="3">
    <location>
        <position position="1"/>
    </location>
</feature>
<gene>
    <name evidence="3" type="ORF">Tci_902410</name>
</gene>
<dbReference type="Pfam" id="PF22936">
    <property type="entry name" value="Pol_BBD"/>
    <property type="match status" value="1"/>
</dbReference>
<proteinExistence type="predicted"/>
<dbReference type="EMBL" id="BKCJ011403947">
    <property type="protein sequence ID" value="GFD30441.1"/>
    <property type="molecule type" value="Genomic_DNA"/>
</dbReference>
<organism evidence="3">
    <name type="scientific">Tanacetum cinerariifolium</name>
    <name type="common">Dalmatian daisy</name>
    <name type="synonym">Chrysanthemum cinerariifolium</name>
    <dbReference type="NCBI Taxonomy" id="118510"/>
    <lineage>
        <taxon>Eukaryota</taxon>
        <taxon>Viridiplantae</taxon>
        <taxon>Streptophyta</taxon>
        <taxon>Embryophyta</taxon>
        <taxon>Tracheophyta</taxon>
        <taxon>Spermatophyta</taxon>
        <taxon>Magnoliopsida</taxon>
        <taxon>eudicotyledons</taxon>
        <taxon>Gunneridae</taxon>
        <taxon>Pentapetalae</taxon>
        <taxon>asterids</taxon>
        <taxon>campanulids</taxon>
        <taxon>Asterales</taxon>
        <taxon>Asteraceae</taxon>
        <taxon>Asteroideae</taxon>
        <taxon>Anthemideae</taxon>
        <taxon>Anthemidinae</taxon>
        <taxon>Tanacetum</taxon>
    </lineage>
</organism>
<feature type="non-terminal residue" evidence="3">
    <location>
        <position position="101"/>
    </location>
</feature>
<accession>A0A699V9H5</accession>
<reference evidence="3" key="1">
    <citation type="journal article" date="2019" name="Sci. Rep.">
        <title>Draft genome of Tanacetum cinerariifolium, the natural source of mosquito coil.</title>
        <authorList>
            <person name="Yamashiro T."/>
            <person name="Shiraishi A."/>
            <person name="Satake H."/>
            <person name="Nakayama K."/>
        </authorList>
    </citation>
    <scope>NUCLEOTIDE SEQUENCE</scope>
</reference>
<protein>
    <submittedName>
        <fullName evidence="3">Ribonuclease H-like domain-containing protein</fullName>
    </submittedName>
</protein>
<name>A0A699V9H5_TANCI</name>
<evidence type="ECO:0000256" key="1">
    <source>
        <dbReference type="SAM" id="MobiDB-lite"/>
    </source>
</evidence>
<sequence length="101" mass="10627">VNSAGRPNPAGRIRKAAHHSADQPNPVGWSKRPAHVSAGRPVSADNDLGIVDSGCSRSMTGNKEMLLDFMQVKGGIVKFGGGDGRISGRGTIRTSKLDFEN</sequence>